<evidence type="ECO:0000313" key="2">
    <source>
        <dbReference type="Proteomes" id="UP000240988"/>
    </source>
</evidence>
<gene>
    <name evidence="1" type="ORF">MRAB57_137</name>
</gene>
<dbReference type="AlphaFoldDB" id="A0A2U3NLC6"/>
<proteinExistence type="predicted"/>
<protein>
    <submittedName>
        <fullName evidence="1">Uncharacterized protein</fullName>
    </submittedName>
</protein>
<organism evidence="1 2">
    <name type="scientific">Mycobacterium rhizamassiliense</name>
    <dbReference type="NCBI Taxonomy" id="1841860"/>
    <lineage>
        <taxon>Bacteria</taxon>
        <taxon>Bacillati</taxon>
        <taxon>Actinomycetota</taxon>
        <taxon>Actinomycetes</taxon>
        <taxon>Mycobacteriales</taxon>
        <taxon>Mycobacteriaceae</taxon>
        <taxon>Mycobacterium</taxon>
    </lineage>
</organism>
<feature type="non-terminal residue" evidence="1">
    <location>
        <position position="1"/>
    </location>
</feature>
<reference evidence="1 2" key="1">
    <citation type="submission" date="2017-01" db="EMBL/GenBank/DDBJ databases">
        <authorList>
            <consortium name="Urmite Genomes"/>
        </authorList>
    </citation>
    <scope>NUCLEOTIDE SEQUENCE [LARGE SCALE GENOMIC DNA]</scope>
    <source>
        <strain evidence="1 2">AB57</strain>
    </source>
</reference>
<dbReference type="EMBL" id="FUFA01000001">
    <property type="protein sequence ID" value="SPM32339.1"/>
    <property type="molecule type" value="Genomic_DNA"/>
</dbReference>
<dbReference type="STRING" id="1841860.GCA_900157375_00136"/>
<dbReference type="Proteomes" id="UP000240988">
    <property type="component" value="Unassembled WGS sequence"/>
</dbReference>
<sequence>LTGRRLKPQQRREHLLDTGATLFAENGVVFPDWKPVDLTVWPAENGLFQHYRREGANVHTGKKVSFYSISFVETNDDAQITHWSTYVDDDVHGPFLKTAIGACGPCHADEYMRVLARHFEKHSITL</sequence>
<keyword evidence="2" id="KW-1185">Reference proteome</keyword>
<accession>A0A2U3NLC6</accession>
<name>A0A2U3NLC6_9MYCO</name>
<evidence type="ECO:0000313" key="1">
    <source>
        <dbReference type="EMBL" id="SPM32339.1"/>
    </source>
</evidence>